<proteinExistence type="predicted"/>
<name>A0A078GAX2_BRANA</name>
<accession>A0A078GAX2</accession>
<sequence length="123" mass="13817">MDSDTGPQGGVLRKSKKGGGADYVENIKKCGVRCTICTCHVLFHCRYAKETWALSRILNSVFLKRCSAFASIDHKLATRLRTSEPFAETRGSGHRMATSCWRCTRIAKEMIVLYQTEKGLLKE</sequence>
<evidence type="ECO:0000313" key="1">
    <source>
        <dbReference type="EMBL" id="CDY22217.1"/>
    </source>
</evidence>
<dbReference type="PaxDb" id="3708-A0A078GAX2"/>
<dbReference type="EMBL" id="LK032128">
    <property type="protein sequence ID" value="CDY22217.1"/>
    <property type="molecule type" value="Genomic_DNA"/>
</dbReference>
<evidence type="ECO:0000313" key="2">
    <source>
        <dbReference type="Proteomes" id="UP000028999"/>
    </source>
</evidence>
<dbReference type="AlphaFoldDB" id="A0A078GAX2"/>
<gene>
    <name evidence="1" type="primary">BnaC01g38840D</name>
    <name evidence="1" type="ORF">GSBRNA2T00018641001</name>
</gene>
<dbReference type="Proteomes" id="UP000028999">
    <property type="component" value="Unassembled WGS sequence"/>
</dbReference>
<organism evidence="1 2">
    <name type="scientific">Brassica napus</name>
    <name type="common">Rape</name>
    <dbReference type="NCBI Taxonomy" id="3708"/>
    <lineage>
        <taxon>Eukaryota</taxon>
        <taxon>Viridiplantae</taxon>
        <taxon>Streptophyta</taxon>
        <taxon>Embryophyta</taxon>
        <taxon>Tracheophyta</taxon>
        <taxon>Spermatophyta</taxon>
        <taxon>Magnoliopsida</taxon>
        <taxon>eudicotyledons</taxon>
        <taxon>Gunneridae</taxon>
        <taxon>Pentapetalae</taxon>
        <taxon>rosids</taxon>
        <taxon>malvids</taxon>
        <taxon>Brassicales</taxon>
        <taxon>Brassicaceae</taxon>
        <taxon>Brassiceae</taxon>
        <taxon>Brassica</taxon>
    </lineage>
</organism>
<keyword evidence="2" id="KW-1185">Reference proteome</keyword>
<protein>
    <submittedName>
        <fullName evidence="1">BnaC01g38840D protein</fullName>
    </submittedName>
</protein>
<dbReference type="Gramene" id="CDY22217">
    <property type="protein sequence ID" value="CDY22217"/>
    <property type="gene ID" value="GSBRNA2T00018641001"/>
</dbReference>
<reference evidence="1 2" key="1">
    <citation type="journal article" date="2014" name="Science">
        <title>Plant genetics. Early allopolyploid evolution in the post-Neolithic Brassica napus oilseed genome.</title>
        <authorList>
            <person name="Chalhoub B."/>
            <person name="Denoeud F."/>
            <person name="Liu S."/>
            <person name="Parkin I.A."/>
            <person name="Tang H."/>
            <person name="Wang X."/>
            <person name="Chiquet J."/>
            <person name="Belcram H."/>
            <person name="Tong C."/>
            <person name="Samans B."/>
            <person name="Correa M."/>
            <person name="Da Silva C."/>
            <person name="Just J."/>
            <person name="Falentin C."/>
            <person name="Koh C.S."/>
            <person name="Le Clainche I."/>
            <person name="Bernard M."/>
            <person name="Bento P."/>
            <person name="Noel B."/>
            <person name="Labadie K."/>
            <person name="Alberti A."/>
            <person name="Charles M."/>
            <person name="Arnaud D."/>
            <person name="Guo H."/>
            <person name="Daviaud C."/>
            <person name="Alamery S."/>
            <person name="Jabbari K."/>
            <person name="Zhao M."/>
            <person name="Edger P.P."/>
            <person name="Chelaifa H."/>
            <person name="Tack D."/>
            <person name="Lassalle G."/>
            <person name="Mestiri I."/>
            <person name="Schnel N."/>
            <person name="Le Paslier M.C."/>
            <person name="Fan G."/>
            <person name="Renault V."/>
            <person name="Bayer P.E."/>
            <person name="Golicz A.A."/>
            <person name="Manoli S."/>
            <person name="Lee T.H."/>
            <person name="Thi V.H."/>
            <person name="Chalabi S."/>
            <person name="Hu Q."/>
            <person name="Fan C."/>
            <person name="Tollenaere R."/>
            <person name="Lu Y."/>
            <person name="Battail C."/>
            <person name="Shen J."/>
            <person name="Sidebottom C.H."/>
            <person name="Wang X."/>
            <person name="Canaguier A."/>
            <person name="Chauveau A."/>
            <person name="Berard A."/>
            <person name="Deniot G."/>
            <person name="Guan M."/>
            <person name="Liu Z."/>
            <person name="Sun F."/>
            <person name="Lim Y.P."/>
            <person name="Lyons E."/>
            <person name="Town C.D."/>
            <person name="Bancroft I."/>
            <person name="Wang X."/>
            <person name="Meng J."/>
            <person name="Ma J."/>
            <person name="Pires J.C."/>
            <person name="King G.J."/>
            <person name="Brunel D."/>
            <person name="Delourme R."/>
            <person name="Renard M."/>
            <person name="Aury J.M."/>
            <person name="Adams K.L."/>
            <person name="Batley J."/>
            <person name="Snowdon R.J."/>
            <person name="Tost J."/>
            <person name="Edwards D."/>
            <person name="Zhou Y."/>
            <person name="Hua W."/>
            <person name="Sharpe A.G."/>
            <person name="Paterson A.H."/>
            <person name="Guan C."/>
            <person name="Wincker P."/>
        </authorList>
    </citation>
    <scope>NUCLEOTIDE SEQUENCE [LARGE SCALE GENOMIC DNA]</scope>
    <source>
        <strain evidence="2">cv. Darmor-bzh</strain>
    </source>
</reference>